<evidence type="ECO:0000256" key="2">
    <source>
        <dbReference type="ARBA" id="ARBA00004286"/>
    </source>
</evidence>
<dbReference type="PROSITE" id="PS50280">
    <property type="entry name" value="SET"/>
    <property type="match status" value="1"/>
</dbReference>
<gene>
    <name evidence="19" type="ORF">CCH79_00016681</name>
</gene>
<evidence type="ECO:0000256" key="13">
    <source>
        <dbReference type="ARBA" id="ARBA00023242"/>
    </source>
</evidence>
<keyword evidence="7" id="KW-0949">S-adenosyl-L-methionine</keyword>
<name>A0A315WTD9_GAMAF</name>
<dbReference type="Pfam" id="PF22648">
    <property type="entry name" value="SET7_N"/>
    <property type="match status" value="1"/>
</dbReference>
<feature type="domain" description="SET" evidence="18">
    <location>
        <begin position="207"/>
        <end position="329"/>
    </location>
</feature>
<dbReference type="Proteomes" id="UP000250572">
    <property type="component" value="Unassembled WGS sequence"/>
</dbReference>
<comment type="catalytic activity">
    <reaction evidence="17">
        <text>L-lysyl(4)-[histone H3] + S-adenosyl-L-methionine = N(6)-methyl-L-lysyl(4)-[histone H3] + S-adenosyl-L-homocysteine + H(+)</text>
        <dbReference type="Rhea" id="RHEA:60264"/>
        <dbReference type="Rhea" id="RHEA-COMP:15543"/>
        <dbReference type="Rhea" id="RHEA-COMP:15547"/>
        <dbReference type="ChEBI" id="CHEBI:15378"/>
        <dbReference type="ChEBI" id="CHEBI:29969"/>
        <dbReference type="ChEBI" id="CHEBI:57856"/>
        <dbReference type="ChEBI" id="CHEBI:59789"/>
        <dbReference type="ChEBI" id="CHEBI:61929"/>
        <dbReference type="EC" id="2.1.1.364"/>
    </reaction>
</comment>
<comment type="catalytic activity">
    <reaction evidence="16">
        <text>L-lysyl-[protein] + S-adenosyl-L-methionine = N(6)-methyl-L-lysyl-[protein] + S-adenosyl-L-homocysteine + H(+)</text>
        <dbReference type="Rhea" id="RHEA:51736"/>
        <dbReference type="Rhea" id="RHEA-COMP:9752"/>
        <dbReference type="Rhea" id="RHEA-COMP:13053"/>
        <dbReference type="ChEBI" id="CHEBI:15378"/>
        <dbReference type="ChEBI" id="CHEBI:29969"/>
        <dbReference type="ChEBI" id="CHEBI:57856"/>
        <dbReference type="ChEBI" id="CHEBI:59789"/>
        <dbReference type="ChEBI" id="CHEBI:61929"/>
    </reaction>
    <physiologicalReaction direction="left-to-right" evidence="16">
        <dbReference type="Rhea" id="RHEA:51737"/>
    </physiologicalReaction>
</comment>
<evidence type="ECO:0000256" key="1">
    <source>
        <dbReference type="ARBA" id="ARBA00004123"/>
    </source>
</evidence>
<sequence>MQERLDSPLDEDGQPHGVCTVTYSSSDRFEGHFTHGEKNGKGKFFFFDGSTLEGFYVDDGLQGQGLYTHEDGSVLHGTYVDGELNGPAQELDADGRLVFKGQYKDNIRCGECWIYYPDGGSVFGQVNEDGEMTGSSIAYIYPDGCTALYGSFVDGEIIEAHLATLTSNQTGRPRFQIAPNSPVYSYDKSTSTCIATHALLPDPYESQRVLVAESLINGAGQGLFAKAAAEPGTVMAFYNGVRITHSEVDSRDWALNGNTISLDDDTVIDVPQPFDQTERYCASLGHKANHSFTPNCQYELFVHPRFGPIKCIRTLRAVQKDEELTVAYGYDHESLGKNGPEVPDWYKHELEIHMFITGASRRHGNLLKHHVFISECKVFKNNPANLHEAPVISVPGTNGCYVMWAGCESLRVQTLGRNIPRFPLHLRLDSQVNG</sequence>
<comment type="subcellular location">
    <subcellularLocation>
        <location evidence="2">Chromosome</location>
    </subcellularLocation>
    <subcellularLocation>
        <location evidence="1">Nucleus</location>
    </subcellularLocation>
</comment>
<dbReference type="FunFam" id="2.170.270.10:FF:000024">
    <property type="entry name" value="Histone-lysine N-methyltransferase SETD7"/>
    <property type="match status" value="1"/>
</dbReference>
<dbReference type="EMBL" id="NHOQ01000168">
    <property type="protein sequence ID" value="PWA32480.1"/>
    <property type="molecule type" value="Genomic_DNA"/>
</dbReference>
<keyword evidence="6" id="KW-0808">Transferase</keyword>
<organism evidence="19 20">
    <name type="scientific">Gambusia affinis</name>
    <name type="common">Western mosquitofish</name>
    <name type="synonym">Heterandria affinis</name>
    <dbReference type="NCBI Taxonomy" id="33528"/>
    <lineage>
        <taxon>Eukaryota</taxon>
        <taxon>Metazoa</taxon>
        <taxon>Chordata</taxon>
        <taxon>Craniata</taxon>
        <taxon>Vertebrata</taxon>
        <taxon>Euteleostomi</taxon>
        <taxon>Actinopterygii</taxon>
        <taxon>Neopterygii</taxon>
        <taxon>Teleostei</taxon>
        <taxon>Neoteleostei</taxon>
        <taxon>Acanthomorphata</taxon>
        <taxon>Ovalentaria</taxon>
        <taxon>Atherinomorphae</taxon>
        <taxon>Cyprinodontiformes</taxon>
        <taxon>Poeciliidae</taxon>
        <taxon>Poeciliinae</taxon>
        <taxon>Gambusia</taxon>
    </lineage>
</organism>
<accession>A0A315WTD9</accession>
<evidence type="ECO:0000256" key="6">
    <source>
        <dbReference type="ARBA" id="ARBA00022679"/>
    </source>
</evidence>
<dbReference type="SUPFAM" id="SSF82199">
    <property type="entry name" value="SET domain"/>
    <property type="match status" value="1"/>
</dbReference>
<keyword evidence="13" id="KW-0539">Nucleus</keyword>
<dbReference type="PROSITE" id="PS51577">
    <property type="entry name" value="SAM_MT43_SET7"/>
    <property type="match status" value="1"/>
</dbReference>
<keyword evidence="12" id="KW-0804">Transcription</keyword>
<dbReference type="GO" id="GO:0032259">
    <property type="term" value="P:methylation"/>
    <property type="evidence" value="ECO:0007669"/>
    <property type="project" value="UniProtKB-KW"/>
</dbReference>
<dbReference type="InterPro" id="IPR054533">
    <property type="entry name" value="SETD7_N"/>
</dbReference>
<evidence type="ECO:0000256" key="4">
    <source>
        <dbReference type="ARBA" id="ARBA00022454"/>
    </source>
</evidence>
<dbReference type="STRING" id="33528.ENSGAFP00000029133"/>
<protein>
    <recommendedName>
        <fullName evidence="3">Histone-lysine N-methyltransferase SETD7</fullName>
        <ecNumber evidence="14">2.1.1.364</ecNumber>
    </recommendedName>
    <alternativeName>
        <fullName evidence="15">SET domain-containing protein 7</fullName>
    </alternativeName>
</protein>
<dbReference type="InterPro" id="IPR003409">
    <property type="entry name" value="MORN"/>
</dbReference>
<dbReference type="Pfam" id="PF00856">
    <property type="entry name" value="SET"/>
    <property type="match status" value="1"/>
</dbReference>
<dbReference type="PANTHER" id="PTHR46820:SF1">
    <property type="entry name" value="HISTONE-LYSINE N-METHYLTRANSFERASE SETD7"/>
    <property type="match status" value="1"/>
</dbReference>
<proteinExistence type="predicted"/>
<dbReference type="GO" id="GO:0005634">
    <property type="term" value="C:nucleus"/>
    <property type="evidence" value="ECO:0007669"/>
    <property type="project" value="UniProtKB-SubCell"/>
</dbReference>
<evidence type="ECO:0000256" key="7">
    <source>
        <dbReference type="ARBA" id="ARBA00022691"/>
    </source>
</evidence>
<dbReference type="Gene3D" id="2.20.110.10">
    <property type="entry name" value="Histone H3 K4-specific methyltransferase SET7/9 N-terminal domain"/>
    <property type="match status" value="3"/>
</dbReference>
<dbReference type="PANTHER" id="PTHR46820">
    <property type="entry name" value="HISTONE-LYSINE N-METHYLTRANSFERASE SETD7"/>
    <property type="match status" value="1"/>
</dbReference>
<dbReference type="GO" id="GO:0140945">
    <property type="term" value="F:histone H3K4 monomethyltransferase activity"/>
    <property type="evidence" value="ECO:0007669"/>
    <property type="project" value="UniProtKB-EC"/>
</dbReference>
<evidence type="ECO:0000256" key="8">
    <source>
        <dbReference type="ARBA" id="ARBA00022737"/>
    </source>
</evidence>
<dbReference type="SUPFAM" id="SSF82185">
    <property type="entry name" value="Histone H3 K4-specific methyltransferase SET7/9 N-terminal domain"/>
    <property type="match status" value="1"/>
</dbReference>
<evidence type="ECO:0000256" key="9">
    <source>
        <dbReference type="ARBA" id="ARBA00022853"/>
    </source>
</evidence>
<comment type="caution">
    <text evidence="19">The sequence shown here is derived from an EMBL/GenBank/DDBJ whole genome shotgun (WGS) entry which is preliminary data.</text>
</comment>
<dbReference type="GO" id="GO:0003682">
    <property type="term" value="F:chromatin binding"/>
    <property type="evidence" value="ECO:0007669"/>
    <property type="project" value="TreeGrafter"/>
</dbReference>
<dbReference type="InterPro" id="IPR046341">
    <property type="entry name" value="SET_dom_sf"/>
</dbReference>
<keyword evidence="8" id="KW-0677">Repeat</keyword>
<reference evidence="19 20" key="1">
    <citation type="journal article" date="2018" name="G3 (Bethesda)">
        <title>A High-Quality Reference Genome for the Invasive Mosquitofish Gambusia affinis Using a Chicago Library.</title>
        <authorList>
            <person name="Hoffberg S.L."/>
            <person name="Troendle N.J."/>
            <person name="Glenn T.C."/>
            <person name="Mahmud O."/>
            <person name="Louha S."/>
            <person name="Chalopin D."/>
            <person name="Bennetzen J.L."/>
            <person name="Mauricio R."/>
        </authorList>
    </citation>
    <scope>NUCLEOTIDE SEQUENCE [LARGE SCALE GENOMIC DNA]</scope>
    <source>
        <strain evidence="19">NE01/NJP1002.9</strain>
        <tissue evidence="19">Muscle</tissue>
    </source>
</reference>
<dbReference type="FunFam" id="2.20.110.10:FF:000005">
    <property type="entry name" value="Histone-lysine N-methyltransferase SETD7"/>
    <property type="match status" value="1"/>
</dbReference>
<evidence type="ECO:0000256" key="5">
    <source>
        <dbReference type="ARBA" id="ARBA00022603"/>
    </source>
</evidence>
<evidence type="ECO:0000256" key="14">
    <source>
        <dbReference type="ARBA" id="ARBA00023620"/>
    </source>
</evidence>
<dbReference type="InterPro" id="IPR044436">
    <property type="entry name" value="SETD7_SET"/>
</dbReference>
<evidence type="ECO:0000256" key="10">
    <source>
        <dbReference type="ARBA" id="ARBA00023015"/>
    </source>
</evidence>
<evidence type="ECO:0000256" key="12">
    <source>
        <dbReference type="ARBA" id="ARBA00023163"/>
    </source>
</evidence>
<keyword evidence="10" id="KW-0805">Transcription regulation</keyword>
<evidence type="ECO:0000256" key="11">
    <source>
        <dbReference type="ARBA" id="ARBA00023159"/>
    </source>
</evidence>
<dbReference type="InterPro" id="IPR001214">
    <property type="entry name" value="SET_dom"/>
</dbReference>
<evidence type="ECO:0000256" key="16">
    <source>
        <dbReference type="ARBA" id="ARBA00047738"/>
    </source>
</evidence>
<keyword evidence="5" id="KW-0489">Methyltransferase</keyword>
<dbReference type="AlphaFoldDB" id="A0A315WTD9"/>
<keyword evidence="4" id="KW-0158">Chromosome</keyword>
<evidence type="ECO:0000313" key="19">
    <source>
        <dbReference type="EMBL" id="PWA32480.1"/>
    </source>
</evidence>
<keyword evidence="20" id="KW-1185">Reference proteome</keyword>
<dbReference type="InterPro" id="IPR017155">
    <property type="entry name" value="Hist-Lys_N-MeTrfase_SETD7"/>
</dbReference>
<dbReference type="Pfam" id="PF02493">
    <property type="entry name" value="MORN"/>
    <property type="match status" value="3"/>
</dbReference>
<keyword evidence="9" id="KW-0156">Chromatin regulator</keyword>
<evidence type="ECO:0000313" key="20">
    <source>
        <dbReference type="Proteomes" id="UP000250572"/>
    </source>
</evidence>
<keyword evidence="11" id="KW-0010">Activator</keyword>
<evidence type="ECO:0000256" key="3">
    <source>
        <dbReference type="ARBA" id="ARBA00020512"/>
    </source>
</evidence>
<dbReference type="GO" id="GO:0005694">
    <property type="term" value="C:chromosome"/>
    <property type="evidence" value="ECO:0007669"/>
    <property type="project" value="UniProtKB-SubCell"/>
</dbReference>
<dbReference type="EC" id="2.1.1.364" evidence="14"/>
<dbReference type="GO" id="GO:0070828">
    <property type="term" value="P:heterochromatin organization"/>
    <property type="evidence" value="ECO:0007669"/>
    <property type="project" value="TreeGrafter"/>
</dbReference>
<dbReference type="CDD" id="cd10530">
    <property type="entry name" value="SET_SETD7"/>
    <property type="match status" value="1"/>
</dbReference>
<evidence type="ECO:0000259" key="18">
    <source>
        <dbReference type="PROSITE" id="PS50280"/>
    </source>
</evidence>
<evidence type="ECO:0000256" key="17">
    <source>
        <dbReference type="ARBA" id="ARBA00048660"/>
    </source>
</evidence>
<dbReference type="GO" id="GO:0006355">
    <property type="term" value="P:regulation of DNA-templated transcription"/>
    <property type="evidence" value="ECO:0007669"/>
    <property type="project" value="InterPro"/>
</dbReference>
<evidence type="ECO:0000256" key="15">
    <source>
        <dbReference type="ARBA" id="ARBA00030095"/>
    </source>
</evidence>
<dbReference type="Gene3D" id="2.170.270.10">
    <property type="entry name" value="SET domain"/>
    <property type="match status" value="1"/>
</dbReference>